<evidence type="ECO:0000256" key="1">
    <source>
        <dbReference type="SAM" id="MobiDB-lite"/>
    </source>
</evidence>
<dbReference type="AlphaFoldDB" id="A0AAV3RBU2"/>
<evidence type="ECO:0000313" key="4">
    <source>
        <dbReference type="Proteomes" id="UP001454036"/>
    </source>
</evidence>
<keyword evidence="4" id="KW-1185">Reference proteome</keyword>
<evidence type="ECO:0000259" key="2">
    <source>
        <dbReference type="Pfam" id="PF04195"/>
    </source>
</evidence>
<evidence type="ECO:0000313" key="3">
    <source>
        <dbReference type="EMBL" id="GAA0172368.1"/>
    </source>
</evidence>
<organism evidence="3 4">
    <name type="scientific">Lithospermum erythrorhizon</name>
    <name type="common">Purple gromwell</name>
    <name type="synonym">Lithospermum officinale var. erythrorhizon</name>
    <dbReference type="NCBI Taxonomy" id="34254"/>
    <lineage>
        <taxon>Eukaryota</taxon>
        <taxon>Viridiplantae</taxon>
        <taxon>Streptophyta</taxon>
        <taxon>Embryophyta</taxon>
        <taxon>Tracheophyta</taxon>
        <taxon>Spermatophyta</taxon>
        <taxon>Magnoliopsida</taxon>
        <taxon>eudicotyledons</taxon>
        <taxon>Gunneridae</taxon>
        <taxon>Pentapetalae</taxon>
        <taxon>asterids</taxon>
        <taxon>lamiids</taxon>
        <taxon>Boraginales</taxon>
        <taxon>Boraginaceae</taxon>
        <taxon>Boraginoideae</taxon>
        <taxon>Lithospermeae</taxon>
        <taxon>Lithospermum</taxon>
    </lineage>
</organism>
<feature type="region of interest" description="Disordered" evidence="1">
    <location>
        <begin position="217"/>
        <end position="238"/>
    </location>
</feature>
<protein>
    <recommendedName>
        <fullName evidence="2">Transposase (putative) gypsy type domain-containing protein</fullName>
    </recommendedName>
</protein>
<feature type="domain" description="Transposase (putative) gypsy type" evidence="2">
    <location>
        <begin position="82"/>
        <end position="140"/>
    </location>
</feature>
<accession>A0AAV3RBU2</accession>
<comment type="caution">
    <text evidence="3">The sequence shown here is derived from an EMBL/GenBank/DDBJ whole genome shotgun (WGS) entry which is preliminary data.</text>
</comment>
<name>A0AAV3RBU2_LITER</name>
<dbReference type="InterPro" id="IPR007321">
    <property type="entry name" value="Transposase_28"/>
</dbReference>
<dbReference type="Proteomes" id="UP001454036">
    <property type="component" value="Unassembled WGS sequence"/>
</dbReference>
<proteinExistence type="predicted"/>
<reference evidence="3 4" key="1">
    <citation type="submission" date="2024-01" db="EMBL/GenBank/DDBJ databases">
        <title>The complete chloroplast genome sequence of Lithospermum erythrorhizon: insights into the phylogenetic relationship among Boraginaceae species and the maternal lineages of purple gromwells.</title>
        <authorList>
            <person name="Okada T."/>
            <person name="Watanabe K."/>
        </authorList>
    </citation>
    <scope>NUCLEOTIDE SEQUENCE [LARGE SCALE GENOMIC DNA]</scope>
</reference>
<gene>
    <name evidence="3" type="ORF">LIER_26210</name>
</gene>
<sequence length="238" mass="25674">MSDNSSSRCEGRGYNSDVGSYSTPQVFSSLADLAGSIGSRELSKRDLVSLKARYELPSSEVMRCPKATEPANAPPPGLRSIFVVALENGMRLPVHRYVGDVLSMGGGGGIFLTELTPNMWISINGFYSACLLAGVTPMVKPQMKGFCEAFLSKVDPESWRPYFFFVSGEGLPADANKRPMPLHFYSDHRVLKAAGLTPSSDADLRALEALRVTYNVHDHAPPPPPAAPATSSGQQPLR</sequence>
<feature type="region of interest" description="Disordered" evidence="1">
    <location>
        <begin position="1"/>
        <end position="23"/>
    </location>
</feature>
<dbReference type="Pfam" id="PF04195">
    <property type="entry name" value="Transposase_28"/>
    <property type="match status" value="1"/>
</dbReference>
<dbReference type="EMBL" id="BAABME010008090">
    <property type="protein sequence ID" value="GAA0172368.1"/>
    <property type="molecule type" value="Genomic_DNA"/>
</dbReference>